<dbReference type="STRING" id="34508.A0A4U8V1V2"/>
<name>A0A4U8V1V2_STECR</name>
<evidence type="ECO:0008006" key="2">
    <source>
        <dbReference type="Google" id="ProtNLM"/>
    </source>
</evidence>
<organism evidence="1">
    <name type="scientific">Steinernema carpocapsae</name>
    <name type="common">Entomopathogenic nematode</name>
    <dbReference type="NCBI Taxonomy" id="34508"/>
    <lineage>
        <taxon>Eukaryota</taxon>
        <taxon>Metazoa</taxon>
        <taxon>Ecdysozoa</taxon>
        <taxon>Nematoda</taxon>
        <taxon>Chromadorea</taxon>
        <taxon>Rhabditida</taxon>
        <taxon>Tylenchina</taxon>
        <taxon>Panagrolaimomorpha</taxon>
        <taxon>Strongyloidoidea</taxon>
        <taxon>Steinernematidae</taxon>
        <taxon>Steinernema</taxon>
    </lineage>
</organism>
<accession>A0A4U8V1V2</accession>
<reference evidence="1" key="2">
    <citation type="journal article" date="2015" name="Genome Biol.">
        <title>Comparative genomics of Steinernema reveals deeply conserved gene regulatory networks.</title>
        <authorList>
            <person name="Dillman A.R."/>
            <person name="Macchietto M."/>
            <person name="Porter C.F."/>
            <person name="Rogers A."/>
            <person name="Williams B."/>
            <person name="Antoshechkin I."/>
            <person name="Lee M.M."/>
            <person name="Goodwin Z."/>
            <person name="Lu X."/>
            <person name="Lewis E.E."/>
            <person name="Goodrich-Blair H."/>
            <person name="Stock S.P."/>
            <person name="Adams B.J."/>
            <person name="Sternberg P.W."/>
            <person name="Mortazavi A."/>
        </authorList>
    </citation>
    <scope>NUCLEOTIDE SEQUENCE [LARGE SCALE GENOMIC DNA]</scope>
    <source>
        <strain evidence="1">ALL</strain>
    </source>
</reference>
<proteinExistence type="predicted"/>
<protein>
    <recommendedName>
        <fullName evidence="2">VWFD domain-containing protein</fullName>
    </recommendedName>
</protein>
<evidence type="ECO:0000313" key="1">
    <source>
        <dbReference type="EMBL" id="TMS39916.1"/>
    </source>
</evidence>
<dbReference type="EMBL" id="AZBU02000001">
    <property type="protein sequence ID" value="TMS39916.1"/>
    <property type="molecule type" value="Genomic_DNA"/>
</dbReference>
<dbReference type="AlphaFoldDB" id="A0A4U8V1V2"/>
<reference evidence="1" key="3">
    <citation type="journal article" date="2019" name="G3 (Bethesda)">
        <title>Hybrid Assembly of the Genome of the Entomopathogenic Nematode Steinernema carpocapsae Identifies the X-Chromosome.</title>
        <authorList>
            <person name="Serra L."/>
            <person name="Macchietto M."/>
            <person name="Macias-Munoz A."/>
            <person name="McGill C.J."/>
            <person name="Rodriguez I.M."/>
            <person name="Rodriguez B."/>
            <person name="Murad R."/>
            <person name="Mortazavi A."/>
        </authorList>
    </citation>
    <scope>NUCLEOTIDE SEQUENCE [LARGE SCALE GENOMIC DNA]</scope>
    <source>
        <strain evidence="1">ALL</strain>
    </source>
</reference>
<comment type="caution">
    <text evidence="1">The sequence shown here is derived from an EMBL/GenBank/DDBJ whole genome shotgun (WGS) entry which is preliminary data.</text>
</comment>
<reference evidence="1" key="1">
    <citation type="submission" date="2013-11" db="EMBL/GenBank/DDBJ databases">
        <authorList>
            <person name="Sternberg P."/>
            <person name="Dillman A."/>
            <person name="Macchietto M."/>
        </authorList>
    </citation>
    <scope>NUCLEOTIDE SEQUENCE</scope>
    <source>
        <strain evidence="1">ALL</strain>
    </source>
</reference>
<sequence>MDSPTQKLSIIVPKMKIEAELDGDDMKVDHRLHEDNKEKYQKRGLVVRENVLELDNNDIKVVFDGETIIIRVASIYKNRMCGLCNAQKKEDKCPSSTRTTTKSAPWNPAKPHLDDDDLFFDATQQDEEEIELIKYTAVKEMDDMLCFTKMPATRCPEGTKVAKKQNIKTHIVCADVNNHRAQELEMEASDKRTIVDLSYIQRYAKKTMERRCHCQVLHLHLILSSPICILNLCCNICD</sequence>
<gene>
    <name evidence="1" type="ORF">L596_006369</name>
</gene>